<feature type="region of interest" description="Disordered" evidence="1">
    <location>
        <begin position="1"/>
        <end position="49"/>
    </location>
</feature>
<sequence>MSAGVRMASTPDVRPVTQHRGPTSPQTPHISTAMLDGTISPPLHGDGQYLGSTWRTARQQDNQGEIMSRAVAELQQIPFSQLIGAPLKAAVEAQALAAQSTIEFIHKVGFKQPSGNDAPDLVFDDVTKDASAGELRSVTFSYTKKDENEGTNEFSLTVPFLAITPIPFIRIDEVTIDFNAKLTDSVQRKTSSEFNLDSEVKGSYSAFWSPIKVEARVSATYNQKSSSSERQQREYTLQIHVRAVQDEMPAGLSRMLDILEQAIQEQPKSDQP</sequence>
<reference evidence="2 3" key="1">
    <citation type="submission" date="2019-07" db="EMBL/GenBank/DDBJ databases">
        <title>New species of Amycolatopsis and Streptomyces.</title>
        <authorList>
            <person name="Duangmal K."/>
            <person name="Teo W.F.A."/>
            <person name="Lipun K."/>
        </authorList>
    </citation>
    <scope>NUCLEOTIDE SEQUENCE [LARGE SCALE GENOMIC DNA]</scope>
    <source>
        <strain evidence="2 3">TISTR 2346</strain>
    </source>
</reference>
<keyword evidence="3" id="KW-1185">Reference proteome</keyword>
<evidence type="ECO:0000313" key="2">
    <source>
        <dbReference type="EMBL" id="MPY39131.1"/>
    </source>
</evidence>
<dbReference type="Pfam" id="PF11655">
    <property type="entry name" value="DUF2589"/>
    <property type="match status" value="1"/>
</dbReference>
<protein>
    <submittedName>
        <fullName evidence="2">DUF2589 domain-containing protein</fullName>
    </submittedName>
</protein>
<dbReference type="AlphaFoldDB" id="A0A5N8VV30"/>
<gene>
    <name evidence="2" type="ORF">FNH04_04085</name>
</gene>
<organism evidence="2 3">
    <name type="scientific">Streptomyces phyllanthi</name>
    <dbReference type="NCBI Taxonomy" id="1803180"/>
    <lineage>
        <taxon>Bacteria</taxon>
        <taxon>Bacillati</taxon>
        <taxon>Actinomycetota</taxon>
        <taxon>Actinomycetes</taxon>
        <taxon>Kitasatosporales</taxon>
        <taxon>Streptomycetaceae</taxon>
        <taxon>Streptomyces</taxon>
    </lineage>
</organism>
<proteinExistence type="predicted"/>
<dbReference type="InterPro" id="IPR024510">
    <property type="entry name" value="DUF2589"/>
</dbReference>
<dbReference type="Proteomes" id="UP000326979">
    <property type="component" value="Unassembled WGS sequence"/>
</dbReference>
<evidence type="ECO:0000256" key="1">
    <source>
        <dbReference type="SAM" id="MobiDB-lite"/>
    </source>
</evidence>
<evidence type="ECO:0000313" key="3">
    <source>
        <dbReference type="Proteomes" id="UP000326979"/>
    </source>
</evidence>
<name>A0A5N8VV30_9ACTN</name>
<dbReference type="OrthoDB" id="1043330at2"/>
<accession>A0A5N8VV30</accession>
<dbReference type="EMBL" id="VJZE01000013">
    <property type="protein sequence ID" value="MPY39131.1"/>
    <property type="molecule type" value="Genomic_DNA"/>
</dbReference>
<feature type="compositionally biased region" description="Polar residues" evidence="1">
    <location>
        <begin position="20"/>
        <end position="30"/>
    </location>
</feature>
<comment type="caution">
    <text evidence="2">The sequence shown here is derived from an EMBL/GenBank/DDBJ whole genome shotgun (WGS) entry which is preliminary data.</text>
</comment>